<dbReference type="CDD" id="cd00090">
    <property type="entry name" value="HTH_ARSR"/>
    <property type="match status" value="1"/>
</dbReference>
<organism evidence="10 11">
    <name type="scientific">Enterococcus diestrammenae</name>
    <dbReference type="NCBI Taxonomy" id="1155073"/>
    <lineage>
        <taxon>Bacteria</taxon>
        <taxon>Bacillati</taxon>
        <taxon>Bacillota</taxon>
        <taxon>Bacilli</taxon>
        <taxon>Lactobacillales</taxon>
        <taxon>Enterococcaceae</taxon>
        <taxon>Enterococcus</taxon>
    </lineage>
</organism>
<protein>
    <recommendedName>
        <fullName evidence="6 7">Global transcriptional regulator CodY</fullName>
    </recommendedName>
</protein>
<evidence type="ECO:0000259" key="8">
    <source>
        <dbReference type="Pfam" id="PF06018"/>
    </source>
</evidence>
<keyword evidence="3 7" id="KW-0805">Transcription regulation</keyword>
<dbReference type="HAMAP" id="MF_00621">
    <property type="entry name" value="HTH_type_CodY"/>
    <property type="match status" value="1"/>
</dbReference>
<evidence type="ECO:0000256" key="5">
    <source>
        <dbReference type="ARBA" id="ARBA00023163"/>
    </source>
</evidence>
<evidence type="ECO:0000313" key="11">
    <source>
        <dbReference type="Proteomes" id="UP001429357"/>
    </source>
</evidence>
<dbReference type="Gene3D" id="3.30.450.40">
    <property type="match status" value="1"/>
</dbReference>
<dbReference type="InterPro" id="IPR029016">
    <property type="entry name" value="GAF-like_dom_sf"/>
</dbReference>
<dbReference type="PANTHER" id="PTHR40062:SF1">
    <property type="entry name" value="GLOBAL TRANSCRIPTIONAL REGULATOR CODY"/>
    <property type="match status" value="1"/>
</dbReference>
<keyword evidence="2 7" id="KW-0678">Repressor</keyword>
<dbReference type="InterPro" id="IPR036390">
    <property type="entry name" value="WH_DNA-bd_sf"/>
</dbReference>
<reference evidence="11" key="1">
    <citation type="submission" date="2016-06" db="EMBL/GenBank/DDBJ databases">
        <title>Four novel species of enterococci isolated from chicken manure.</title>
        <authorList>
            <person name="Van Tyne D."/>
        </authorList>
    </citation>
    <scope>NUCLEOTIDE SEQUENCE [LARGE SCALE GENOMIC DNA]</scope>
    <source>
        <strain evidence="11">JM9A</strain>
    </source>
</reference>
<dbReference type="Pfam" id="PF08222">
    <property type="entry name" value="HTH_CodY"/>
    <property type="match status" value="1"/>
</dbReference>
<sequence length="282" mass="31632">MIASCESLLAILIRGEVEKMTSLLEKTRQINELLQQKNTFDMKSELPYDKMAMILGDVLNANTYVISSEGVLLGYNEKHDVNNDRVRNMFVEKQFPKSYTDMVDHLGKTEANITIESDMTAFPVESREQYPNGLTTVVPIFGAGERLGTIILSRVMDNFDEDDLVLAEYGATVVGMQFLYQKSRHIEEDVRSATAVQMAINTLSYSELKAVQAIFEALDGDEGRLTASNIADKIGITRSVIVNALRKLESAGIIESRSLGMKGTYLRVLNPRFKEELSKHNY</sequence>
<comment type="caution">
    <text evidence="10">The sequence shown here is derived from an EMBL/GenBank/DDBJ whole genome shotgun (WGS) entry which is preliminary data.</text>
</comment>
<keyword evidence="11" id="KW-1185">Reference proteome</keyword>
<evidence type="ECO:0000256" key="2">
    <source>
        <dbReference type="ARBA" id="ARBA00022491"/>
    </source>
</evidence>
<name>A0ABV0F1H2_9ENTE</name>
<dbReference type="Gene3D" id="1.10.10.10">
    <property type="entry name" value="Winged helix-like DNA-binding domain superfamily/Winged helix DNA-binding domain"/>
    <property type="match status" value="1"/>
</dbReference>
<feature type="region of interest" description="GAF domain" evidence="7">
    <location>
        <begin position="1"/>
        <end position="179"/>
    </location>
</feature>
<dbReference type="Proteomes" id="UP001429357">
    <property type="component" value="Unassembled WGS sequence"/>
</dbReference>
<dbReference type="NCBIfam" id="TIGR02787">
    <property type="entry name" value="codY_Gpos"/>
    <property type="match status" value="1"/>
</dbReference>
<dbReference type="InterPro" id="IPR036388">
    <property type="entry name" value="WH-like_DNA-bd_sf"/>
</dbReference>
<comment type="similarity">
    <text evidence="7">Belongs to the CodY family.</text>
</comment>
<feature type="DNA-binding region" description="H-T-H motif" evidence="7">
    <location>
        <begin position="227"/>
        <end position="246"/>
    </location>
</feature>
<evidence type="ECO:0000256" key="7">
    <source>
        <dbReference type="HAMAP-Rule" id="MF_00621"/>
    </source>
</evidence>
<evidence type="ECO:0000256" key="3">
    <source>
        <dbReference type="ARBA" id="ARBA00023015"/>
    </source>
</evidence>
<dbReference type="InterPro" id="IPR011991">
    <property type="entry name" value="ArsR-like_HTH"/>
</dbReference>
<reference evidence="10 11" key="2">
    <citation type="submission" date="2024-02" db="EMBL/GenBank/DDBJ databases">
        <title>The Genome Sequence of Enterococcus diestrammenae JM9A.</title>
        <authorList>
            <person name="Earl A."/>
            <person name="Manson A."/>
            <person name="Gilmore M."/>
            <person name="Sanders J."/>
            <person name="Shea T."/>
            <person name="Howe W."/>
            <person name="Livny J."/>
            <person name="Cuomo C."/>
            <person name="Neafsey D."/>
            <person name="Birren B."/>
        </authorList>
    </citation>
    <scope>NUCLEOTIDE SEQUENCE [LARGE SCALE GENOMIC DNA]</scope>
    <source>
        <strain evidence="10 11">JM9A</strain>
    </source>
</reference>
<keyword evidence="1 7" id="KW-0963">Cytoplasm</keyword>
<dbReference type="SUPFAM" id="SSF46785">
    <property type="entry name" value="Winged helix' DNA-binding domain"/>
    <property type="match status" value="1"/>
</dbReference>
<dbReference type="NCBIfam" id="NF003170">
    <property type="entry name" value="PRK04158.1"/>
    <property type="match status" value="1"/>
</dbReference>
<comment type="function">
    <text evidence="7">DNA-binding global transcriptional regulator which is involved in the adaptive response to starvation and acts by directly or indirectly controlling the expression of numerous genes in response to nutrient availability. During rapid exponential growth, CodY is highly active and represses genes whose products allow adaptation to nutrient depletion.</text>
</comment>
<dbReference type="InterPro" id="IPR014154">
    <property type="entry name" value="CodY"/>
</dbReference>
<comment type="subcellular location">
    <subcellularLocation>
        <location evidence="7">Cytoplasm</location>
    </subcellularLocation>
</comment>
<evidence type="ECO:0000256" key="6">
    <source>
        <dbReference type="ARBA" id="ARBA00034538"/>
    </source>
</evidence>
<dbReference type="InterPro" id="IPR010312">
    <property type="entry name" value="Transc_reg_CodY_N"/>
</dbReference>
<dbReference type="EMBL" id="MAEI02000001">
    <property type="protein sequence ID" value="MEO1781780.1"/>
    <property type="molecule type" value="Genomic_DNA"/>
</dbReference>
<evidence type="ECO:0000259" key="9">
    <source>
        <dbReference type="Pfam" id="PF08222"/>
    </source>
</evidence>
<proteinExistence type="inferred from homology"/>
<dbReference type="Pfam" id="PF06018">
    <property type="entry name" value="CodY"/>
    <property type="match status" value="1"/>
</dbReference>
<keyword evidence="4 7" id="KW-0238">DNA-binding</keyword>
<dbReference type="PANTHER" id="PTHR40062">
    <property type="entry name" value="GTP-SENSING TRANSCRIPTIONAL PLEIOTROPIC REPRESSOR CODY"/>
    <property type="match status" value="1"/>
</dbReference>
<accession>A0ABV0F1H2</accession>
<keyword evidence="5 7" id="KW-0804">Transcription</keyword>
<dbReference type="InterPro" id="IPR013198">
    <property type="entry name" value="GTP_trans_reg_CodY_C"/>
</dbReference>
<dbReference type="PIRSF" id="PIRSF011572">
    <property type="entry name" value="GTP_sensing_CodY"/>
    <property type="match status" value="1"/>
</dbReference>
<feature type="domain" description="Global transcriptional regulator CodY C-terminal" evidence="9">
    <location>
        <begin position="222"/>
        <end position="279"/>
    </location>
</feature>
<evidence type="ECO:0000256" key="1">
    <source>
        <dbReference type="ARBA" id="ARBA00022490"/>
    </source>
</evidence>
<feature type="domain" description="Global transcriptional regulator CodY N-terminal" evidence="8">
    <location>
        <begin position="22"/>
        <end position="202"/>
    </location>
</feature>
<gene>
    <name evidence="7" type="primary">codY</name>
    <name evidence="10" type="ORF">BAU18_001368</name>
</gene>
<evidence type="ECO:0000313" key="10">
    <source>
        <dbReference type="EMBL" id="MEO1781780.1"/>
    </source>
</evidence>
<evidence type="ECO:0000256" key="4">
    <source>
        <dbReference type="ARBA" id="ARBA00023125"/>
    </source>
</evidence>